<proteinExistence type="predicted"/>
<dbReference type="OrthoDB" id="5304367at2759"/>
<keyword evidence="3" id="KW-1185">Reference proteome</keyword>
<evidence type="ECO:0000256" key="1">
    <source>
        <dbReference type="SAM" id="MobiDB-lite"/>
    </source>
</evidence>
<gene>
    <name evidence="2" type="ORF">N7476_002830</name>
</gene>
<accession>A0A9W9U7Z5</accession>
<protein>
    <submittedName>
        <fullName evidence="2">Uncharacterized protein</fullName>
    </submittedName>
</protein>
<evidence type="ECO:0000313" key="3">
    <source>
        <dbReference type="Proteomes" id="UP001147746"/>
    </source>
</evidence>
<comment type="caution">
    <text evidence="2">The sequence shown here is derived from an EMBL/GenBank/DDBJ whole genome shotgun (WGS) entry which is preliminary data.</text>
</comment>
<reference evidence="2" key="1">
    <citation type="submission" date="2022-12" db="EMBL/GenBank/DDBJ databases">
        <authorList>
            <person name="Petersen C."/>
        </authorList>
    </citation>
    <scope>NUCLEOTIDE SEQUENCE</scope>
    <source>
        <strain evidence="2">IBT 21472</strain>
    </source>
</reference>
<feature type="region of interest" description="Disordered" evidence="1">
    <location>
        <begin position="20"/>
        <end position="44"/>
    </location>
</feature>
<feature type="compositionally biased region" description="Polar residues" evidence="1">
    <location>
        <begin position="22"/>
        <end position="33"/>
    </location>
</feature>
<organism evidence="2 3">
    <name type="scientific">Penicillium atrosanguineum</name>
    <dbReference type="NCBI Taxonomy" id="1132637"/>
    <lineage>
        <taxon>Eukaryota</taxon>
        <taxon>Fungi</taxon>
        <taxon>Dikarya</taxon>
        <taxon>Ascomycota</taxon>
        <taxon>Pezizomycotina</taxon>
        <taxon>Eurotiomycetes</taxon>
        <taxon>Eurotiomycetidae</taxon>
        <taxon>Eurotiales</taxon>
        <taxon>Aspergillaceae</taxon>
        <taxon>Penicillium</taxon>
    </lineage>
</organism>
<dbReference type="Proteomes" id="UP001147746">
    <property type="component" value="Unassembled WGS sequence"/>
</dbReference>
<evidence type="ECO:0000313" key="2">
    <source>
        <dbReference type="EMBL" id="KAJ5324230.1"/>
    </source>
</evidence>
<dbReference type="AlphaFoldDB" id="A0A9W9U7Z5"/>
<reference evidence="2" key="2">
    <citation type="journal article" date="2023" name="IMA Fungus">
        <title>Comparative genomic study of the Penicillium genus elucidates a diverse pangenome and 15 lateral gene transfer events.</title>
        <authorList>
            <person name="Petersen C."/>
            <person name="Sorensen T."/>
            <person name="Nielsen M.R."/>
            <person name="Sondergaard T.E."/>
            <person name="Sorensen J.L."/>
            <person name="Fitzpatrick D.A."/>
            <person name="Frisvad J.C."/>
            <person name="Nielsen K.L."/>
        </authorList>
    </citation>
    <scope>NUCLEOTIDE SEQUENCE</scope>
    <source>
        <strain evidence="2">IBT 21472</strain>
    </source>
</reference>
<dbReference type="EMBL" id="JAPZBO010000002">
    <property type="protein sequence ID" value="KAJ5324230.1"/>
    <property type="molecule type" value="Genomic_DNA"/>
</dbReference>
<name>A0A9W9U7Z5_9EURO</name>
<sequence>MAVILCTYCFSSIRTARREAQEQLSTEPGSQRFSRQERKDSSPAWIQQALEESQADAGKGGK</sequence>